<feature type="compositionally biased region" description="Basic and acidic residues" evidence="5">
    <location>
        <begin position="523"/>
        <end position="569"/>
    </location>
</feature>
<evidence type="ECO:0000313" key="7">
    <source>
        <dbReference type="EMBL" id="KAL0636416.1"/>
    </source>
</evidence>
<feature type="compositionally biased region" description="Basic and acidic residues" evidence="5">
    <location>
        <begin position="410"/>
        <end position="421"/>
    </location>
</feature>
<proteinExistence type="predicted"/>
<dbReference type="CDD" id="cd12307">
    <property type="entry name" value="RRM_NIFK_like"/>
    <property type="match status" value="1"/>
</dbReference>
<feature type="compositionally biased region" description="Basic and acidic residues" evidence="5">
    <location>
        <begin position="451"/>
        <end position="470"/>
    </location>
</feature>
<dbReference type="Gene3D" id="3.30.70.330">
    <property type="match status" value="1"/>
</dbReference>
<gene>
    <name evidence="7" type="primary">NOP15</name>
    <name evidence="7" type="ORF">Q9L58_004565</name>
</gene>
<feature type="region of interest" description="Disordered" evidence="5">
    <location>
        <begin position="407"/>
        <end position="431"/>
    </location>
</feature>
<keyword evidence="3" id="KW-0539">Nucleus</keyword>
<sequence>MAPETKQRKRKAAASAPSPTAKKSKKAVLPTTPAAVTKPTTGATTRSSSKGAIRKKAVDFMSDGSDSEDDGWSSIEAKNSKGKKASTVSSDKTKKVAASKKGSNKKGKKNEEGNGVEPSPTRERMQVMDGLVGAGPKSTAEDTISLALPDALVQVDDSADDSAEEEIDDQTATLLKGFESSEDEEEEAEGPTPKQMAGAKIPDEKETRKKIGTLAARDKSIPGVIYLGRVPHGFYEQEMRSYFSQFGTVTRLRLSRNKKTGNSKHYAFIEFADSEVAKIVAETMNNYLLFNHILKCKTVPRDDLEFIEKLFKGSGKKFKPRPGAKLHRRLLERKRTEEQWGKELVKETSKRRSISEKLKNKGIDYEYEAPEVRKAEPEPMQIDEAPVVAVEEAPATAIEETVVVAATKEQVPEKVAPEKKSKNNKKGKKNTTEVVIEELVVVAAVEKEIPKKAVPEKKGKKGKKEEKNDIAETTSTPAVEESITKEEAPEKVVAEKRKGRKWKSAAEAPVAEAEETITAEEVVPERRRGTRNRKEATELVAEKAAEETVTAKEVVPERRRGTRGKKEVAEQVAEETVEVVAEGDGIDEVEVQTVVKKAKSKPKAKPPAKAKSSAGKVVKKSAPKKKSKA</sequence>
<keyword evidence="8" id="KW-1185">Reference proteome</keyword>
<feature type="compositionally biased region" description="Low complexity" evidence="5">
    <location>
        <begin position="30"/>
        <end position="45"/>
    </location>
</feature>
<reference evidence="7 8" key="1">
    <citation type="submission" date="2024-02" db="EMBL/GenBank/DDBJ databases">
        <title>Discinaceae phylogenomics.</title>
        <authorList>
            <person name="Dirks A.C."/>
            <person name="James T.Y."/>
        </authorList>
    </citation>
    <scope>NUCLEOTIDE SEQUENCE [LARGE SCALE GENOMIC DNA]</scope>
    <source>
        <strain evidence="7 8">ACD0624</strain>
    </source>
</reference>
<dbReference type="EMBL" id="JBBBZM010000050">
    <property type="protein sequence ID" value="KAL0636416.1"/>
    <property type="molecule type" value="Genomic_DNA"/>
</dbReference>
<evidence type="ECO:0000256" key="2">
    <source>
        <dbReference type="ARBA" id="ARBA00022884"/>
    </source>
</evidence>
<comment type="caution">
    <text evidence="7">The sequence shown here is derived from an EMBL/GenBank/DDBJ whole genome shotgun (WGS) entry which is preliminary data.</text>
</comment>
<feature type="region of interest" description="Disordered" evidence="5">
    <location>
        <begin position="597"/>
        <end position="629"/>
    </location>
</feature>
<evidence type="ECO:0000256" key="5">
    <source>
        <dbReference type="SAM" id="MobiDB-lite"/>
    </source>
</evidence>
<dbReference type="SMART" id="SM00360">
    <property type="entry name" value="RRM"/>
    <property type="match status" value="1"/>
</dbReference>
<feature type="compositionally biased region" description="Basic residues" evidence="5">
    <location>
        <begin position="597"/>
        <end position="608"/>
    </location>
</feature>
<feature type="region of interest" description="Disordered" evidence="5">
    <location>
        <begin position="451"/>
        <end position="570"/>
    </location>
</feature>
<feature type="compositionally biased region" description="Basic and acidic residues" evidence="5">
    <location>
        <begin position="482"/>
        <end position="496"/>
    </location>
</feature>
<dbReference type="InterPro" id="IPR035979">
    <property type="entry name" value="RBD_domain_sf"/>
</dbReference>
<feature type="domain" description="RRM" evidence="6">
    <location>
        <begin position="223"/>
        <end position="301"/>
    </location>
</feature>
<evidence type="ECO:0000259" key="6">
    <source>
        <dbReference type="PROSITE" id="PS50102"/>
    </source>
</evidence>
<accession>A0ABR3GLI6</accession>
<organism evidence="7 8">
    <name type="scientific">Discina gigas</name>
    <dbReference type="NCBI Taxonomy" id="1032678"/>
    <lineage>
        <taxon>Eukaryota</taxon>
        <taxon>Fungi</taxon>
        <taxon>Dikarya</taxon>
        <taxon>Ascomycota</taxon>
        <taxon>Pezizomycotina</taxon>
        <taxon>Pezizomycetes</taxon>
        <taxon>Pezizales</taxon>
        <taxon>Discinaceae</taxon>
        <taxon>Discina</taxon>
    </lineage>
</organism>
<feature type="compositionally biased region" description="Basic residues" evidence="5">
    <location>
        <begin position="617"/>
        <end position="629"/>
    </location>
</feature>
<dbReference type="InterPro" id="IPR000504">
    <property type="entry name" value="RRM_dom"/>
</dbReference>
<dbReference type="InterPro" id="IPR012677">
    <property type="entry name" value="Nucleotide-bd_a/b_plait_sf"/>
</dbReference>
<protein>
    <submittedName>
        <fullName evidence="7">Nucleolar protein</fullName>
    </submittedName>
</protein>
<feature type="region of interest" description="Disordered" evidence="5">
    <location>
        <begin position="178"/>
        <end position="207"/>
    </location>
</feature>
<evidence type="ECO:0000256" key="3">
    <source>
        <dbReference type="ARBA" id="ARBA00023242"/>
    </source>
</evidence>
<feature type="compositionally biased region" description="Basic residues" evidence="5">
    <location>
        <begin position="95"/>
        <end position="108"/>
    </location>
</feature>
<evidence type="ECO:0000256" key="1">
    <source>
        <dbReference type="ARBA" id="ARBA00004604"/>
    </source>
</evidence>
<name>A0ABR3GLI6_9PEZI</name>
<evidence type="ECO:0000256" key="4">
    <source>
        <dbReference type="PROSITE-ProRule" id="PRU00176"/>
    </source>
</evidence>
<dbReference type="Pfam" id="PF00076">
    <property type="entry name" value="RRM_1"/>
    <property type="match status" value="1"/>
</dbReference>
<dbReference type="Proteomes" id="UP001447188">
    <property type="component" value="Unassembled WGS sequence"/>
</dbReference>
<keyword evidence="2 4" id="KW-0694">RNA-binding</keyword>
<feature type="compositionally biased region" description="Acidic residues" evidence="5">
    <location>
        <begin position="180"/>
        <end position="189"/>
    </location>
</feature>
<feature type="region of interest" description="Disordered" evidence="5">
    <location>
        <begin position="1"/>
        <end position="125"/>
    </location>
</feature>
<dbReference type="SUPFAM" id="SSF54928">
    <property type="entry name" value="RNA-binding domain, RBD"/>
    <property type="match status" value="1"/>
</dbReference>
<dbReference type="PROSITE" id="PS50102">
    <property type="entry name" value="RRM"/>
    <property type="match status" value="1"/>
</dbReference>
<dbReference type="PANTHER" id="PTHR46754">
    <property type="entry name" value="MKI67 FHA DOMAIN-INTERACTING NUCLEOLAR PHOSPHOPROTEIN"/>
    <property type="match status" value="1"/>
</dbReference>
<comment type="subcellular location">
    <subcellularLocation>
        <location evidence="1">Nucleus</location>
        <location evidence="1">Nucleolus</location>
    </subcellularLocation>
</comment>
<evidence type="ECO:0000313" key="8">
    <source>
        <dbReference type="Proteomes" id="UP001447188"/>
    </source>
</evidence>